<comment type="caution">
    <text evidence="7">The sequence shown here is derived from an EMBL/GenBank/DDBJ whole genome shotgun (WGS) entry which is preliminary data.</text>
</comment>
<dbReference type="Gene3D" id="1.20.1740.10">
    <property type="entry name" value="Amino acid/polyamine transporter I"/>
    <property type="match status" value="1"/>
</dbReference>
<keyword evidence="8" id="KW-1185">Reference proteome</keyword>
<keyword evidence="3 6" id="KW-0812">Transmembrane</keyword>
<dbReference type="PANTHER" id="PTHR45649:SF2">
    <property type="entry name" value="ACID PERMEASE, PUTATIVE-RELATED"/>
    <property type="match status" value="1"/>
</dbReference>
<dbReference type="GO" id="GO:0022857">
    <property type="term" value="F:transmembrane transporter activity"/>
    <property type="evidence" value="ECO:0007669"/>
    <property type="project" value="InterPro"/>
</dbReference>
<evidence type="ECO:0000313" key="7">
    <source>
        <dbReference type="EMBL" id="KAF7522862.1"/>
    </source>
</evidence>
<evidence type="ECO:0000256" key="4">
    <source>
        <dbReference type="ARBA" id="ARBA00022989"/>
    </source>
</evidence>
<dbReference type="Pfam" id="PF13520">
    <property type="entry name" value="AA_permease_2"/>
    <property type="match status" value="1"/>
</dbReference>
<evidence type="ECO:0000256" key="3">
    <source>
        <dbReference type="ARBA" id="ARBA00022692"/>
    </source>
</evidence>
<organism evidence="7 8">
    <name type="scientific">Penicillium crustosum</name>
    <name type="common">Blue mold fungus</name>
    <dbReference type="NCBI Taxonomy" id="36656"/>
    <lineage>
        <taxon>Eukaryota</taxon>
        <taxon>Fungi</taxon>
        <taxon>Dikarya</taxon>
        <taxon>Ascomycota</taxon>
        <taxon>Pezizomycotina</taxon>
        <taxon>Eurotiomycetes</taxon>
        <taxon>Eurotiomycetidae</taxon>
        <taxon>Eurotiales</taxon>
        <taxon>Aspergillaceae</taxon>
        <taxon>Penicillium</taxon>
    </lineage>
</organism>
<dbReference type="AlphaFoldDB" id="A0A9P5GL01"/>
<name>A0A9P5GL01_PENCR</name>
<evidence type="ECO:0000256" key="5">
    <source>
        <dbReference type="ARBA" id="ARBA00023136"/>
    </source>
</evidence>
<dbReference type="Proteomes" id="UP000701341">
    <property type="component" value="Unassembled WGS sequence"/>
</dbReference>
<feature type="transmembrane region" description="Helical" evidence="6">
    <location>
        <begin position="160"/>
        <end position="184"/>
    </location>
</feature>
<evidence type="ECO:0000256" key="6">
    <source>
        <dbReference type="SAM" id="Phobius"/>
    </source>
</evidence>
<reference evidence="7" key="1">
    <citation type="submission" date="2020-02" db="EMBL/GenBank/DDBJ databases">
        <authorList>
            <person name="Lichtner F.J."/>
        </authorList>
    </citation>
    <scope>NUCLEOTIDE SEQUENCE</scope>
    <source>
        <strain evidence="7">G10</strain>
    </source>
</reference>
<feature type="transmembrane region" description="Helical" evidence="6">
    <location>
        <begin position="36"/>
        <end position="57"/>
    </location>
</feature>
<dbReference type="GO" id="GO:0016020">
    <property type="term" value="C:membrane"/>
    <property type="evidence" value="ECO:0007669"/>
    <property type="project" value="UniProtKB-SubCell"/>
</dbReference>
<feature type="transmembrane region" description="Helical" evidence="6">
    <location>
        <begin position="237"/>
        <end position="256"/>
    </location>
</feature>
<gene>
    <name evidence="7" type="ORF">PCG10_006998</name>
</gene>
<feature type="transmembrane region" description="Helical" evidence="6">
    <location>
        <begin position="134"/>
        <end position="154"/>
    </location>
</feature>
<accession>A0A9P5GL01</accession>
<evidence type="ECO:0000256" key="1">
    <source>
        <dbReference type="ARBA" id="ARBA00004141"/>
    </source>
</evidence>
<feature type="transmembrane region" description="Helical" evidence="6">
    <location>
        <begin position="91"/>
        <end position="113"/>
    </location>
</feature>
<protein>
    <submittedName>
        <fullName evidence="7">Uncharacterized protein</fullName>
    </submittedName>
</protein>
<keyword evidence="2" id="KW-0813">Transport</keyword>
<keyword evidence="4 6" id="KW-1133">Transmembrane helix</keyword>
<dbReference type="InterPro" id="IPR002293">
    <property type="entry name" value="AA/rel_permease1"/>
</dbReference>
<proteinExistence type="predicted"/>
<evidence type="ECO:0000313" key="8">
    <source>
        <dbReference type="Proteomes" id="UP000701341"/>
    </source>
</evidence>
<dbReference type="PANTHER" id="PTHR45649">
    <property type="entry name" value="AMINO-ACID PERMEASE BAT1"/>
    <property type="match status" value="1"/>
</dbReference>
<sequence>MAGLVGPIYALIGPDSAVHMAEEIRDASRVLPMGMVWTLILNGSTGLIMIITFAFCVGDIDKVLESETGFPFIQVFLNATGSVRATTGMTVLIMIMQFCAAISNVATTSRQIYSFARDKGLPFSDFLAQVNPTFTVPLNALCVSLVIISLLSLINIGSSVAFNAIMSLGTAALLSSYIISITCVRLRRWRNQPLPPARWSMGKFTPICDTISIMVLLVILIFSFFPLTKNVDPSTMNWSVVIFGGVVMVSLGYYVIYARKVYKGPVTRVRMMQQ</sequence>
<dbReference type="EMBL" id="JAAOZQ010000049">
    <property type="protein sequence ID" value="KAF7522862.1"/>
    <property type="molecule type" value="Genomic_DNA"/>
</dbReference>
<feature type="transmembrane region" description="Helical" evidence="6">
    <location>
        <begin position="204"/>
        <end position="225"/>
    </location>
</feature>
<evidence type="ECO:0000256" key="2">
    <source>
        <dbReference type="ARBA" id="ARBA00022448"/>
    </source>
</evidence>
<keyword evidence="5 6" id="KW-0472">Membrane</keyword>
<comment type="subcellular location">
    <subcellularLocation>
        <location evidence="1">Membrane</location>
        <topology evidence="1">Multi-pass membrane protein</topology>
    </subcellularLocation>
</comment>